<name>A0AAV3M4W0_9GAMM</name>
<dbReference type="GO" id="GO:0009055">
    <property type="term" value="F:electron transfer activity"/>
    <property type="evidence" value="ECO:0007669"/>
    <property type="project" value="InterPro"/>
</dbReference>
<dbReference type="FunFam" id="1.10.760.10:FF:000007">
    <property type="entry name" value="Cytochrome c peroxidase"/>
    <property type="match status" value="1"/>
</dbReference>
<evidence type="ECO:0000256" key="1">
    <source>
        <dbReference type="ARBA" id="ARBA00022617"/>
    </source>
</evidence>
<dbReference type="Proteomes" id="UP000022311">
    <property type="component" value="Unassembled WGS sequence"/>
</dbReference>
<dbReference type="GO" id="GO:0020037">
    <property type="term" value="F:heme binding"/>
    <property type="evidence" value="ECO:0007669"/>
    <property type="project" value="InterPro"/>
</dbReference>
<dbReference type="EMBL" id="JALD01000048">
    <property type="protein sequence ID" value="EUD10785.1"/>
    <property type="molecule type" value="Genomic_DNA"/>
</dbReference>
<keyword evidence="1 4" id="KW-0349">Heme</keyword>
<dbReference type="GO" id="GO:0046872">
    <property type="term" value="F:metal ion binding"/>
    <property type="evidence" value="ECO:0007669"/>
    <property type="project" value="UniProtKB-KW"/>
</dbReference>
<dbReference type="SUPFAM" id="SSF46626">
    <property type="entry name" value="Cytochrome c"/>
    <property type="match status" value="1"/>
</dbReference>
<dbReference type="PANTHER" id="PTHR30600:SF7">
    <property type="entry name" value="CYTOCHROME C PEROXIDASE-RELATED"/>
    <property type="match status" value="1"/>
</dbReference>
<feature type="domain" description="Cytochrome c" evidence="5">
    <location>
        <begin position="1"/>
        <end position="111"/>
    </location>
</feature>
<evidence type="ECO:0000313" key="6">
    <source>
        <dbReference type="EMBL" id="EUD10785.1"/>
    </source>
</evidence>
<organism evidence="6 7">
    <name type="scientific">Providencia alcalifaciens 205/92</name>
    <dbReference type="NCBI Taxonomy" id="1256988"/>
    <lineage>
        <taxon>Bacteria</taxon>
        <taxon>Pseudomonadati</taxon>
        <taxon>Pseudomonadota</taxon>
        <taxon>Gammaproteobacteria</taxon>
        <taxon>Enterobacterales</taxon>
        <taxon>Morganellaceae</taxon>
        <taxon>Providencia</taxon>
    </lineage>
</organism>
<sequence>MAIHDNKCATCHVGKTLGGQSFEPLGLKKDFAFSNITNADLGVFNITKNERDRFRQKVPTLRNISETAPYFHRGDIQTLDEAVKLMLKYQVGKTLPQKDIDDIIAFLNSLTGSYISIETPNN</sequence>
<dbReference type="InterPro" id="IPR051395">
    <property type="entry name" value="Cytochrome_c_Peroxidase/MauG"/>
</dbReference>
<keyword evidence="3 4" id="KW-0408">Iron</keyword>
<dbReference type="PROSITE" id="PS51007">
    <property type="entry name" value="CYTC"/>
    <property type="match status" value="1"/>
</dbReference>
<dbReference type="AlphaFoldDB" id="A0AAV3M4W0"/>
<protein>
    <submittedName>
        <fullName evidence="6">Cytochrome C</fullName>
    </submittedName>
</protein>
<evidence type="ECO:0000256" key="4">
    <source>
        <dbReference type="PROSITE-ProRule" id="PRU00433"/>
    </source>
</evidence>
<dbReference type="InterPro" id="IPR009056">
    <property type="entry name" value="Cyt_c-like_dom"/>
</dbReference>
<comment type="caution">
    <text evidence="6">The sequence shown here is derived from an EMBL/GenBank/DDBJ whole genome shotgun (WGS) entry which is preliminary data.</text>
</comment>
<reference evidence="6 7" key="1">
    <citation type="submission" date="2014-01" db="EMBL/GenBank/DDBJ databases">
        <authorList>
            <person name="Durkin A.S."/>
            <person name="McCorrison J."/>
            <person name="Torralba M."/>
            <person name="Gillis M."/>
            <person name="Haft D.H."/>
            <person name="Methe B."/>
            <person name="Sutton G."/>
            <person name="Nelson K.E."/>
        </authorList>
    </citation>
    <scope>NUCLEOTIDE SEQUENCE [LARGE SCALE GENOMIC DNA]</scope>
    <source>
        <strain evidence="6 7">205/92</strain>
    </source>
</reference>
<accession>A0AAV3M4W0</accession>
<evidence type="ECO:0000256" key="2">
    <source>
        <dbReference type="ARBA" id="ARBA00022723"/>
    </source>
</evidence>
<dbReference type="Pfam" id="PF00034">
    <property type="entry name" value="Cytochrom_C"/>
    <property type="match status" value="1"/>
</dbReference>
<dbReference type="PANTHER" id="PTHR30600">
    <property type="entry name" value="CYTOCHROME C PEROXIDASE-RELATED"/>
    <property type="match status" value="1"/>
</dbReference>
<evidence type="ECO:0000313" key="7">
    <source>
        <dbReference type="Proteomes" id="UP000022311"/>
    </source>
</evidence>
<proteinExistence type="predicted"/>
<dbReference type="Gene3D" id="1.10.760.10">
    <property type="entry name" value="Cytochrome c-like domain"/>
    <property type="match status" value="1"/>
</dbReference>
<evidence type="ECO:0000259" key="5">
    <source>
        <dbReference type="PROSITE" id="PS51007"/>
    </source>
</evidence>
<dbReference type="InterPro" id="IPR036909">
    <property type="entry name" value="Cyt_c-like_dom_sf"/>
</dbReference>
<evidence type="ECO:0000256" key="3">
    <source>
        <dbReference type="ARBA" id="ARBA00023004"/>
    </source>
</evidence>
<gene>
    <name evidence="6" type="ORF">HMPREF1563_0196</name>
</gene>
<keyword evidence="2 4" id="KW-0479">Metal-binding</keyword>
<dbReference type="GO" id="GO:0004130">
    <property type="term" value="F:cytochrome-c peroxidase activity"/>
    <property type="evidence" value="ECO:0007669"/>
    <property type="project" value="TreeGrafter"/>
</dbReference>